<dbReference type="SUPFAM" id="SSF47413">
    <property type="entry name" value="lambda repressor-like DNA-binding domains"/>
    <property type="match status" value="1"/>
</dbReference>
<accession>A0A4P6QXC8</accession>
<dbReference type="EMBL" id="MK450538">
    <property type="protein sequence ID" value="QBJ05142.1"/>
    <property type="molecule type" value="Genomic_DNA"/>
</dbReference>
<dbReference type="InterPro" id="IPR001387">
    <property type="entry name" value="Cro/C1-type_HTH"/>
</dbReference>
<organism evidence="3 4">
    <name type="scientific">Staphylococcus phage vB_SpsS_QT1</name>
    <dbReference type="NCBI Taxonomy" id="2510452"/>
    <lineage>
        <taxon>Viruses</taxon>
        <taxon>Duplodnaviria</taxon>
        <taxon>Heunggongvirae</taxon>
        <taxon>Uroviricota</taxon>
        <taxon>Caudoviricetes</taxon>
        <taxon>Fibralongavirus</taxon>
        <taxon>Fibralongavirus QT1</taxon>
    </lineage>
</organism>
<dbReference type="PROSITE" id="PS50943">
    <property type="entry name" value="HTH_CROC1"/>
    <property type="match status" value="1"/>
</dbReference>
<dbReference type="CDD" id="cd00093">
    <property type="entry name" value="HTH_XRE"/>
    <property type="match status" value="1"/>
</dbReference>
<dbReference type="KEGG" id="vg:55014837"/>
<sequence length="63" mass="7329">MPEQLTIKNWRQIRGLTQQEVADILGVTHKTIVHWEKDTTNLSNVTIYALAKLYDIDLDHIKV</sequence>
<dbReference type="InterPro" id="IPR010982">
    <property type="entry name" value="Lambda_DNA-bd_dom_sf"/>
</dbReference>
<keyword evidence="1" id="KW-0238">DNA-binding</keyword>
<dbReference type="GeneID" id="55014837"/>
<dbReference type="Pfam" id="PF01381">
    <property type="entry name" value="HTH_3"/>
    <property type="match status" value="1"/>
</dbReference>
<proteinExistence type="predicted"/>
<evidence type="ECO:0000313" key="3">
    <source>
        <dbReference type="EMBL" id="QBJ05142.1"/>
    </source>
</evidence>
<feature type="domain" description="HTH cro/C1-type" evidence="2">
    <location>
        <begin position="7"/>
        <end position="61"/>
    </location>
</feature>
<reference evidence="4" key="1">
    <citation type="submission" date="2019-01" db="EMBL/GenBank/DDBJ databases">
        <title>New genus Fibralongavirus in Staphylococcus pseudintermedius Siphoviridae phages.</title>
        <authorList>
            <person name="Zeman M."/>
            <person name="Vrbovska V."/>
            <person name="Bardy P."/>
            <person name="Pantucek R."/>
        </authorList>
    </citation>
    <scope>NUCLEOTIDE SEQUENCE [LARGE SCALE GENOMIC DNA]</scope>
</reference>
<evidence type="ECO:0000313" key="4">
    <source>
        <dbReference type="Proteomes" id="UP000310300"/>
    </source>
</evidence>
<dbReference type="PANTHER" id="PTHR46558">
    <property type="entry name" value="TRACRIPTIONAL REGULATORY PROTEIN-RELATED-RELATED"/>
    <property type="match status" value="1"/>
</dbReference>
<evidence type="ECO:0000259" key="2">
    <source>
        <dbReference type="PROSITE" id="PS50943"/>
    </source>
</evidence>
<dbReference type="PANTHER" id="PTHR46558:SF11">
    <property type="entry name" value="HTH-TYPE TRANSCRIPTIONAL REGULATOR XRE"/>
    <property type="match status" value="1"/>
</dbReference>
<name>A0A4P6QXC8_9CAUD</name>
<evidence type="ECO:0000256" key="1">
    <source>
        <dbReference type="ARBA" id="ARBA00023125"/>
    </source>
</evidence>
<keyword evidence="4" id="KW-1185">Reference proteome</keyword>
<dbReference type="GO" id="GO:0003677">
    <property type="term" value="F:DNA binding"/>
    <property type="evidence" value="ECO:0007669"/>
    <property type="project" value="UniProtKB-KW"/>
</dbReference>
<dbReference type="RefSeq" id="YP_009823327.1">
    <property type="nucleotide sequence ID" value="NC_048192.1"/>
</dbReference>
<protein>
    <submittedName>
        <fullName evidence="3">Cro-type lambda-like repressor</fullName>
    </submittedName>
</protein>
<dbReference type="SMART" id="SM00530">
    <property type="entry name" value="HTH_XRE"/>
    <property type="match status" value="1"/>
</dbReference>
<dbReference type="Gene3D" id="1.10.260.40">
    <property type="entry name" value="lambda repressor-like DNA-binding domains"/>
    <property type="match status" value="1"/>
</dbReference>
<dbReference type="Proteomes" id="UP000310300">
    <property type="component" value="Segment"/>
</dbReference>